<evidence type="ECO:0000313" key="2">
    <source>
        <dbReference type="Proteomes" id="UP001562354"/>
    </source>
</evidence>
<gene>
    <name evidence="1" type="ORF">AAFC00_003387</name>
</gene>
<organism evidence="1 2">
    <name type="scientific">Neodothiora populina</name>
    <dbReference type="NCBI Taxonomy" id="2781224"/>
    <lineage>
        <taxon>Eukaryota</taxon>
        <taxon>Fungi</taxon>
        <taxon>Dikarya</taxon>
        <taxon>Ascomycota</taxon>
        <taxon>Pezizomycotina</taxon>
        <taxon>Dothideomycetes</taxon>
        <taxon>Dothideomycetidae</taxon>
        <taxon>Dothideales</taxon>
        <taxon>Dothioraceae</taxon>
        <taxon>Neodothiora</taxon>
    </lineage>
</organism>
<dbReference type="PANTHER" id="PTHR37490">
    <property type="entry name" value="EXPRESSED PROTEIN"/>
    <property type="match status" value="1"/>
</dbReference>
<dbReference type="EMBL" id="JBFMKM010000008">
    <property type="protein sequence ID" value="KAL1304387.1"/>
    <property type="molecule type" value="Genomic_DNA"/>
</dbReference>
<accession>A0ABR3PE92</accession>
<name>A0ABR3PE92_9PEZI</name>
<dbReference type="Pfam" id="PF11913">
    <property type="entry name" value="DUF3431"/>
    <property type="match status" value="1"/>
</dbReference>
<keyword evidence="2" id="KW-1185">Reference proteome</keyword>
<dbReference type="RefSeq" id="XP_069200662.1">
    <property type="nucleotide sequence ID" value="XM_069342851.1"/>
</dbReference>
<evidence type="ECO:0000313" key="1">
    <source>
        <dbReference type="EMBL" id="KAL1304387.1"/>
    </source>
</evidence>
<dbReference type="Proteomes" id="UP001562354">
    <property type="component" value="Unassembled WGS sequence"/>
</dbReference>
<dbReference type="GeneID" id="95977088"/>
<reference evidence="1 2" key="1">
    <citation type="submission" date="2024-07" db="EMBL/GenBank/DDBJ databases">
        <title>Draft sequence of the Neodothiora populina.</title>
        <authorList>
            <person name="Drown D.D."/>
            <person name="Schuette U.S."/>
            <person name="Buechlein A.B."/>
            <person name="Rusch D.R."/>
            <person name="Winton L.W."/>
            <person name="Adams G.A."/>
        </authorList>
    </citation>
    <scope>NUCLEOTIDE SEQUENCE [LARGE SCALE GENOMIC DNA]</scope>
    <source>
        <strain evidence="1 2">CPC 39397</strain>
    </source>
</reference>
<dbReference type="PANTHER" id="PTHR37490:SF3">
    <property type="entry name" value="DUF3431 DOMAIN CONTAINING PROTEIN"/>
    <property type="match status" value="1"/>
</dbReference>
<comment type="caution">
    <text evidence="1">The sequence shown here is derived from an EMBL/GenBank/DDBJ whole genome shotgun (WGS) entry which is preliminary data.</text>
</comment>
<dbReference type="InterPro" id="IPR021838">
    <property type="entry name" value="DUF3431"/>
</dbReference>
<protein>
    <submittedName>
        <fullName evidence="1">Uncharacterized protein</fullName>
    </submittedName>
</protein>
<proteinExistence type="predicted"/>
<sequence length="159" mass="18703">MVYLTYIIDYYDFLQNVTIFMHAERYQWHNDDPDYDGQRMLSRMNISHVRAQGYTSLRCAWNIGCPIEVRPENDLGTIHHPPKAGQIYKPSFEELFPETDVPGIVGSPCCAQFAVSKEAIRSRPRSDYERYRQWILKTDQADELSGRFLEYAWHSSYPL</sequence>